<keyword evidence="3" id="KW-0998">Cell outer membrane</keyword>
<protein>
    <submittedName>
        <fullName evidence="7">Outer membrane protein assembly factor BamD</fullName>
    </submittedName>
</protein>
<keyword evidence="4" id="KW-0802">TPR repeat</keyword>
<dbReference type="PROSITE" id="PS50005">
    <property type="entry name" value="TPR"/>
    <property type="match status" value="1"/>
</dbReference>
<accession>A0A7R6PYG8</accession>
<dbReference type="SUPFAM" id="SSF48452">
    <property type="entry name" value="TPR-like"/>
    <property type="match status" value="1"/>
</dbReference>
<organism evidence="7 8">
    <name type="scientific">Thermotomaculum hydrothermale</name>
    <dbReference type="NCBI Taxonomy" id="981385"/>
    <lineage>
        <taxon>Bacteria</taxon>
        <taxon>Pseudomonadati</taxon>
        <taxon>Acidobacteriota</taxon>
        <taxon>Holophagae</taxon>
        <taxon>Thermotomaculales</taxon>
        <taxon>Thermotomaculaceae</taxon>
        <taxon>Thermotomaculum</taxon>
    </lineage>
</organism>
<feature type="compositionally biased region" description="Basic residues" evidence="5">
    <location>
        <begin position="281"/>
        <end position="296"/>
    </location>
</feature>
<dbReference type="InterPro" id="IPR019734">
    <property type="entry name" value="TPR_rpt"/>
</dbReference>
<dbReference type="RefSeq" id="WP_201327474.1">
    <property type="nucleotide sequence ID" value="NZ_AP017470.1"/>
</dbReference>
<feature type="domain" description="Outer membrane lipoprotein BamD-like" evidence="6">
    <location>
        <begin position="34"/>
        <end position="205"/>
    </location>
</feature>
<name>A0A7R6PYG8_9BACT</name>
<dbReference type="Gene3D" id="1.25.40.10">
    <property type="entry name" value="Tetratricopeptide repeat domain"/>
    <property type="match status" value="1"/>
</dbReference>
<proteinExistence type="predicted"/>
<dbReference type="Proteomes" id="UP000595564">
    <property type="component" value="Chromosome"/>
</dbReference>
<dbReference type="InterPro" id="IPR011990">
    <property type="entry name" value="TPR-like_helical_dom_sf"/>
</dbReference>
<dbReference type="InterPro" id="IPR017689">
    <property type="entry name" value="BamD"/>
</dbReference>
<sequence>MKKIIIGLLVFILLFFNACKSAKEANIERAKKISVSKVYLDGMEYLLNKNYSSARDYFEVIIDNATQSEYFPYAKLAYADALFFDVSKGPIEALPEYQSFIVYFPKHKETPYAQFMVAMCYFVQINGPDRDQTYVDQAMAEFEKLKSNYPDSKYAQMADKYIDYCWKIKAQHEYLVGVFYYKVKGYKAAADRLRGLIENYDPKYYDKEKAYYYFARSLMYETKFDEAARYFRKLLKEFPNTIYRDSVKEQLDYIESGKAEKELKERKKKIEEKYKKELEKRIKKAKGKKKKSKKKKEKAEDK</sequence>
<keyword evidence="8" id="KW-1185">Reference proteome</keyword>
<dbReference type="EMBL" id="AP017470">
    <property type="protein sequence ID" value="BBB33170.1"/>
    <property type="molecule type" value="Genomic_DNA"/>
</dbReference>
<keyword evidence="1" id="KW-0732">Signal</keyword>
<evidence type="ECO:0000256" key="3">
    <source>
        <dbReference type="ARBA" id="ARBA00023237"/>
    </source>
</evidence>
<evidence type="ECO:0000256" key="2">
    <source>
        <dbReference type="ARBA" id="ARBA00023136"/>
    </source>
</evidence>
<dbReference type="NCBIfam" id="TIGR03302">
    <property type="entry name" value="OM_YfiO"/>
    <property type="match status" value="1"/>
</dbReference>
<dbReference type="Pfam" id="PF13525">
    <property type="entry name" value="YfiO"/>
    <property type="match status" value="1"/>
</dbReference>
<feature type="region of interest" description="Disordered" evidence="5">
    <location>
        <begin position="281"/>
        <end position="302"/>
    </location>
</feature>
<evidence type="ECO:0000256" key="5">
    <source>
        <dbReference type="SAM" id="MobiDB-lite"/>
    </source>
</evidence>
<feature type="repeat" description="TPR" evidence="4">
    <location>
        <begin position="208"/>
        <end position="241"/>
    </location>
</feature>
<evidence type="ECO:0000313" key="7">
    <source>
        <dbReference type="EMBL" id="BBB33170.1"/>
    </source>
</evidence>
<gene>
    <name evidence="7" type="primary">bamD</name>
    <name evidence="7" type="ORF">TTHT_1696</name>
</gene>
<evidence type="ECO:0000259" key="6">
    <source>
        <dbReference type="Pfam" id="PF13525"/>
    </source>
</evidence>
<dbReference type="Pfam" id="PF13174">
    <property type="entry name" value="TPR_6"/>
    <property type="match status" value="1"/>
</dbReference>
<dbReference type="KEGG" id="thyd:TTHT_1696"/>
<evidence type="ECO:0000256" key="4">
    <source>
        <dbReference type="PROSITE-ProRule" id="PRU00339"/>
    </source>
</evidence>
<reference evidence="7 8" key="1">
    <citation type="journal article" date="2012" name="Extremophiles">
        <title>Thermotomaculum hydrothermale gen. nov., sp. nov., a novel heterotrophic thermophile within the phylum Acidobacteria from a deep-sea hydrothermal vent chimney in the Southern Okinawa Trough.</title>
        <authorList>
            <person name="Izumi H."/>
            <person name="Nunoura T."/>
            <person name="Miyazaki M."/>
            <person name="Mino S."/>
            <person name="Toki T."/>
            <person name="Takai K."/>
            <person name="Sako Y."/>
            <person name="Sawabe T."/>
            <person name="Nakagawa S."/>
        </authorList>
    </citation>
    <scope>NUCLEOTIDE SEQUENCE [LARGE SCALE GENOMIC DNA]</scope>
    <source>
        <strain evidence="7 8">AC55</strain>
    </source>
</reference>
<dbReference type="AlphaFoldDB" id="A0A7R6PYG8"/>
<keyword evidence="2" id="KW-0472">Membrane</keyword>
<dbReference type="InterPro" id="IPR039565">
    <property type="entry name" value="BamD-like"/>
</dbReference>
<evidence type="ECO:0000313" key="8">
    <source>
        <dbReference type="Proteomes" id="UP000595564"/>
    </source>
</evidence>
<evidence type="ECO:0000256" key="1">
    <source>
        <dbReference type="ARBA" id="ARBA00022729"/>
    </source>
</evidence>